<dbReference type="CDD" id="cd00761">
    <property type="entry name" value="Glyco_tranf_GTA_type"/>
    <property type="match status" value="1"/>
</dbReference>
<dbReference type="Proteomes" id="UP000266385">
    <property type="component" value="Unassembled WGS sequence"/>
</dbReference>
<dbReference type="PANTHER" id="PTHR43685">
    <property type="entry name" value="GLYCOSYLTRANSFERASE"/>
    <property type="match status" value="1"/>
</dbReference>
<dbReference type="InterPro" id="IPR029044">
    <property type="entry name" value="Nucleotide-diphossugar_trans"/>
</dbReference>
<evidence type="ECO:0000313" key="2">
    <source>
        <dbReference type="EMBL" id="RIJ26908.1"/>
    </source>
</evidence>
<protein>
    <submittedName>
        <fullName evidence="2">Glycosyltransferase family 2 protein</fullName>
    </submittedName>
</protein>
<comment type="caution">
    <text evidence="2">The sequence shown here is derived from an EMBL/GenBank/DDBJ whole genome shotgun (WGS) entry which is preliminary data.</text>
</comment>
<proteinExistence type="predicted"/>
<keyword evidence="3" id="KW-1185">Reference proteome</keyword>
<dbReference type="InterPro" id="IPR001173">
    <property type="entry name" value="Glyco_trans_2-like"/>
</dbReference>
<keyword evidence="2" id="KW-0808">Transferase</keyword>
<dbReference type="Gene3D" id="3.90.550.10">
    <property type="entry name" value="Spore Coat Polysaccharide Biosynthesis Protein SpsA, Chain A"/>
    <property type="match status" value="1"/>
</dbReference>
<gene>
    <name evidence="2" type="ORF">D1223_18435</name>
</gene>
<dbReference type="EMBL" id="QWFX01000016">
    <property type="protein sequence ID" value="RIJ26908.1"/>
    <property type="molecule type" value="Genomic_DNA"/>
</dbReference>
<evidence type="ECO:0000313" key="3">
    <source>
        <dbReference type="Proteomes" id="UP000266385"/>
    </source>
</evidence>
<feature type="domain" description="Glycosyltransferase 2-like" evidence="1">
    <location>
        <begin position="10"/>
        <end position="168"/>
    </location>
</feature>
<name>A0A399R6B7_9PROT</name>
<evidence type="ECO:0000259" key="1">
    <source>
        <dbReference type="Pfam" id="PF00535"/>
    </source>
</evidence>
<dbReference type="Pfam" id="PF00535">
    <property type="entry name" value="Glycos_transf_2"/>
    <property type="match status" value="1"/>
</dbReference>
<dbReference type="OrthoDB" id="9790710at2"/>
<organism evidence="2 3">
    <name type="scientific">Henriciella mobilis</name>
    <dbReference type="NCBI Taxonomy" id="2305467"/>
    <lineage>
        <taxon>Bacteria</taxon>
        <taxon>Pseudomonadati</taxon>
        <taxon>Pseudomonadota</taxon>
        <taxon>Alphaproteobacteria</taxon>
        <taxon>Hyphomonadales</taxon>
        <taxon>Hyphomonadaceae</taxon>
        <taxon>Henriciella</taxon>
    </lineage>
</organism>
<accession>A0A399R6B7</accession>
<sequence length="294" mass="32932">MTPSKSRLAVAIATLGRPETVRENLDALSRQTRPADIILLSVTGPEDVPDDLEDHVIVIEGTKGLCAQRNRALNALEGKADYIVFFDDDYVPSKFALEGMVNFFDANPDIVGMTGHVLHDDIKGPGMTYENATKIVEAFDKNPRPKPRVLKEVDDLYGCNMAYRANAIGDNRFDEALPYYGWLEDVDFSNRLKKHGRLVHTNAFSGVHCGVKSARSPGVRLGYSQIANPLYLVRKGSMRRSKAYTLMSRNLLANHVLTFRPEPWVDRWGRVKGNWLAFGHLVSGKLSPEYITRL</sequence>
<dbReference type="AlphaFoldDB" id="A0A399R6B7"/>
<dbReference type="GO" id="GO:0016740">
    <property type="term" value="F:transferase activity"/>
    <property type="evidence" value="ECO:0007669"/>
    <property type="project" value="UniProtKB-KW"/>
</dbReference>
<dbReference type="RefSeq" id="WP_119377801.1">
    <property type="nucleotide sequence ID" value="NZ_QWFX01000016.1"/>
</dbReference>
<dbReference type="InterPro" id="IPR050834">
    <property type="entry name" value="Glycosyltransf_2"/>
</dbReference>
<dbReference type="PANTHER" id="PTHR43685:SF2">
    <property type="entry name" value="GLYCOSYLTRANSFERASE 2-LIKE DOMAIN-CONTAINING PROTEIN"/>
    <property type="match status" value="1"/>
</dbReference>
<dbReference type="SUPFAM" id="SSF53448">
    <property type="entry name" value="Nucleotide-diphospho-sugar transferases"/>
    <property type="match status" value="1"/>
</dbReference>
<reference evidence="2 3" key="1">
    <citation type="submission" date="2018-08" db="EMBL/GenBank/DDBJ databases">
        <title>Henriciella mobilis sp. nov., isolated from seawater.</title>
        <authorList>
            <person name="Cheng H."/>
            <person name="Wu Y.-H."/>
            <person name="Xu X.-W."/>
            <person name="Guo L.-L."/>
        </authorList>
    </citation>
    <scope>NUCLEOTIDE SEQUENCE [LARGE SCALE GENOMIC DNA]</scope>
    <source>
        <strain evidence="2 3">JN25</strain>
    </source>
</reference>